<protein>
    <submittedName>
        <fullName evidence="2">Uncharacterized protein</fullName>
    </submittedName>
</protein>
<feature type="transmembrane region" description="Helical" evidence="1">
    <location>
        <begin position="44"/>
        <end position="67"/>
    </location>
</feature>
<evidence type="ECO:0000313" key="3">
    <source>
        <dbReference type="Proteomes" id="UP000294829"/>
    </source>
</evidence>
<feature type="transmembrane region" description="Helical" evidence="1">
    <location>
        <begin position="166"/>
        <end position="186"/>
    </location>
</feature>
<feature type="transmembrane region" description="Helical" evidence="1">
    <location>
        <begin position="114"/>
        <end position="131"/>
    </location>
</feature>
<comment type="caution">
    <text evidence="2">The sequence shown here is derived from an EMBL/GenBank/DDBJ whole genome shotgun (WGS) entry which is preliminary data.</text>
</comment>
<keyword evidence="1" id="KW-0812">Transmembrane</keyword>
<reference evidence="2 3" key="1">
    <citation type="submission" date="2019-03" db="EMBL/GenBank/DDBJ databases">
        <title>Sapientia aquatica gen. nov., sp. nov., isolated from a crater lake.</title>
        <authorList>
            <person name="Felfoldi T."/>
            <person name="Szabo A."/>
            <person name="Toth E."/>
            <person name="Schumann P."/>
            <person name="Keki Z."/>
            <person name="Marialigeti K."/>
            <person name="Mathe I."/>
        </authorList>
    </citation>
    <scope>NUCLEOTIDE SEQUENCE [LARGE SCALE GENOMIC DNA]</scope>
    <source>
        <strain evidence="2 3">SA-152</strain>
    </source>
</reference>
<keyword evidence="1" id="KW-0472">Membrane</keyword>
<evidence type="ECO:0000313" key="2">
    <source>
        <dbReference type="EMBL" id="TDK66401.1"/>
    </source>
</evidence>
<accession>A0A4R5W1U9</accession>
<keyword evidence="1" id="KW-1133">Transmembrane helix</keyword>
<feature type="transmembrane region" description="Helical" evidence="1">
    <location>
        <begin position="21"/>
        <end position="38"/>
    </location>
</feature>
<gene>
    <name evidence="2" type="ORF">E2I14_07965</name>
</gene>
<dbReference type="EMBL" id="SMYL01000003">
    <property type="protein sequence ID" value="TDK66401.1"/>
    <property type="molecule type" value="Genomic_DNA"/>
</dbReference>
<dbReference type="AlphaFoldDB" id="A0A4R5W1U9"/>
<sequence length="225" mass="25392">MMANLELNIKEGKMPIVFPQIAIVCGVIQALIFSIAYSKLGLTIWLPIINLLGIVACIADLFFLHYFKNYSPDFNTFRFVFILDLLNGLFLTAAISLVPQFFTSNKTGWIYTEHQFFWVVLGLILIFYSLLREAKSNVKKMQLTKAQLLFSGEGLAGIDMKKSQSVAPVLIISMVIALNFLVSQSLGRYDIFLFAIFAGSLFVTAQIFASFFAATYQLFLKFEKN</sequence>
<dbReference type="RefSeq" id="WP_165967791.1">
    <property type="nucleotide sequence ID" value="NZ_SMYL01000003.1"/>
</dbReference>
<proteinExistence type="predicted"/>
<organism evidence="2 3">
    <name type="scientific">Sapientia aquatica</name>
    <dbReference type="NCBI Taxonomy" id="1549640"/>
    <lineage>
        <taxon>Bacteria</taxon>
        <taxon>Pseudomonadati</taxon>
        <taxon>Pseudomonadota</taxon>
        <taxon>Betaproteobacteria</taxon>
        <taxon>Burkholderiales</taxon>
        <taxon>Oxalobacteraceae</taxon>
        <taxon>Sapientia</taxon>
    </lineage>
</organism>
<name>A0A4R5W1U9_9BURK</name>
<evidence type="ECO:0000256" key="1">
    <source>
        <dbReference type="SAM" id="Phobius"/>
    </source>
</evidence>
<dbReference type="Proteomes" id="UP000294829">
    <property type="component" value="Unassembled WGS sequence"/>
</dbReference>
<feature type="transmembrane region" description="Helical" evidence="1">
    <location>
        <begin position="79"/>
        <end position="102"/>
    </location>
</feature>
<feature type="transmembrane region" description="Helical" evidence="1">
    <location>
        <begin position="192"/>
        <end position="219"/>
    </location>
</feature>
<keyword evidence="3" id="KW-1185">Reference proteome</keyword>